<name>A0A829YN10_9GAMM</name>
<accession>A0A829YN10</accession>
<organism evidence="2 3">
    <name type="scientific">Steroidobacter agaridevorans</name>
    <dbReference type="NCBI Taxonomy" id="2695856"/>
    <lineage>
        <taxon>Bacteria</taxon>
        <taxon>Pseudomonadati</taxon>
        <taxon>Pseudomonadota</taxon>
        <taxon>Gammaproteobacteria</taxon>
        <taxon>Steroidobacterales</taxon>
        <taxon>Steroidobacteraceae</taxon>
        <taxon>Steroidobacter</taxon>
    </lineage>
</organism>
<evidence type="ECO:0000313" key="2">
    <source>
        <dbReference type="EMBL" id="GFE84232.1"/>
    </source>
</evidence>
<dbReference type="AlphaFoldDB" id="A0A829YN10"/>
<evidence type="ECO:0000256" key="1">
    <source>
        <dbReference type="SAM" id="MobiDB-lite"/>
    </source>
</evidence>
<comment type="caution">
    <text evidence="2">The sequence shown here is derived from an EMBL/GenBank/DDBJ whole genome shotgun (WGS) entry which is preliminary data.</text>
</comment>
<sequence length="82" mass="9224">MAKKKSVGELQRRTLNARKRAELAKQEARDAKARAREARRLFKEAKKVAKKARAELEGLSKKLKKLLGPDASLKGSRKKRAA</sequence>
<dbReference type="EMBL" id="BLJN01000008">
    <property type="protein sequence ID" value="GFE84232.1"/>
    <property type="molecule type" value="Genomic_DNA"/>
</dbReference>
<feature type="compositionally biased region" description="Basic and acidic residues" evidence="1">
    <location>
        <begin position="1"/>
        <end position="12"/>
    </location>
</feature>
<gene>
    <name evidence="2" type="ORF">GCM10011487_62320</name>
</gene>
<proteinExistence type="predicted"/>
<dbReference type="Proteomes" id="UP000445000">
    <property type="component" value="Unassembled WGS sequence"/>
</dbReference>
<dbReference type="RefSeq" id="WP_161815829.1">
    <property type="nucleotide sequence ID" value="NZ_BLJN01000008.1"/>
</dbReference>
<keyword evidence="3" id="KW-1185">Reference proteome</keyword>
<feature type="region of interest" description="Disordered" evidence="1">
    <location>
        <begin position="1"/>
        <end position="31"/>
    </location>
</feature>
<reference evidence="3" key="1">
    <citation type="submission" date="2020-01" db="EMBL/GenBank/DDBJ databases">
        <title>'Steroidobacter agaridevorans' sp. nov., agar-degrading bacteria isolated from rhizosphere soils.</title>
        <authorList>
            <person name="Ikenaga M."/>
            <person name="Kataoka M."/>
            <person name="Murouchi A."/>
            <person name="Katsuragi S."/>
            <person name="Sakai M."/>
        </authorList>
    </citation>
    <scope>NUCLEOTIDE SEQUENCE [LARGE SCALE GENOMIC DNA]</scope>
    <source>
        <strain evidence="3">YU21-B</strain>
    </source>
</reference>
<evidence type="ECO:0000313" key="3">
    <source>
        <dbReference type="Proteomes" id="UP000445000"/>
    </source>
</evidence>
<feature type="compositionally biased region" description="Basic and acidic residues" evidence="1">
    <location>
        <begin position="19"/>
        <end position="31"/>
    </location>
</feature>
<protein>
    <submittedName>
        <fullName evidence="2">Uncharacterized protein</fullName>
    </submittedName>
</protein>